<evidence type="ECO:0000313" key="1">
    <source>
        <dbReference type="EMBL" id="AIY42287.1"/>
    </source>
</evidence>
<reference evidence="2" key="1">
    <citation type="journal article" date="2014" name="Soil Biol. Biochem.">
        <title>Structure and function of bacterial communities in ageing soils: Insights from the Mendocino ecological staircase.</title>
        <authorList>
            <person name="Uroz S."/>
            <person name="Tech J.J."/>
            <person name="Sawaya N.A."/>
            <person name="Frey-Klett P."/>
            <person name="Leveau J.H.J."/>
        </authorList>
    </citation>
    <scope>NUCLEOTIDE SEQUENCE [LARGE SCALE GENOMIC DNA]</scope>
    <source>
        <strain evidence="2">Cal35</strain>
    </source>
</reference>
<keyword evidence="2" id="KW-1185">Reference proteome</keyword>
<dbReference type="EMBL" id="CP009962">
    <property type="protein sequence ID" value="AIY42287.1"/>
    <property type="molecule type" value="Genomic_DNA"/>
</dbReference>
<dbReference type="HOGENOM" id="CLU_3078684_0_0_4"/>
<evidence type="ECO:0000313" key="2">
    <source>
        <dbReference type="Proteomes" id="UP000030302"/>
    </source>
</evidence>
<name>A0A0A1FHF3_9BURK</name>
<sequence length="52" mass="5753">MQAKAIAPLGEDAAEQQRIKDAFASPACRVIVLSAPDCHWVNIKRLQPQPLR</sequence>
<dbReference type="KEGG" id="care:LT85_3129"/>
<gene>
    <name evidence="1" type="ORF">LT85_3129</name>
</gene>
<organism evidence="1 2">
    <name type="scientific">Collimonas arenae</name>
    <dbReference type="NCBI Taxonomy" id="279058"/>
    <lineage>
        <taxon>Bacteria</taxon>
        <taxon>Pseudomonadati</taxon>
        <taxon>Pseudomonadota</taxon>
        <taxon>Betaproteobacteria</taxon>
        <taxon>Burkholderiales</taxon>
        <taxon>Oxalobacteraceae</taxon>
        <taxon>Collimonas</taxon>
    </lineage>
</organism>
<accession>A0A0A1FHF3</accession>
<protein>
    <submittedName>
        <fullName evidence="1">Uncharacterized protein</fullName>
    </submittedName>
</protein>
<proteinExistence type="predicted"/>
<dbReference type="STRING" id="279058.LT85_3129"/>
<dbReference type="Proteomes" id="UP000030302">
    <property type="component" value="Chromosome"/>
</dbReference>
<dbReference type="AlphaFoldDB" id="A0A0A1FHF3"/>